<dbReference type="EMBL" id="JANBPT010000205">
    <property type="protein sequence ID" value="KAJ1925826.1"/>
    <property type="molecule type" value="Genomic_DNA"/>
</dbReference>
<dbReference type="GO" id="GO:0044611">
    <property type="term" value="C:nuclear pore inner ring"/>
    <property type="evidence" value="ECO:0007669"/>
    <property type="project" value="TreeGrafter"/>
</dbReference>
<dbReference type="GO" id="GO:0006999">
    <property type="term" value="P:nuclear pore organization"/>
    <property type="evidence" value="ECO:0007669"/>
    <property type="project" value="TreeGrafter"/>
</dbReference>
<evidence type="ECO:0000256" key="5">
    <source>
        <dbReference type="SAM" id="MobiDB-lite"/>
    </source>
</evidence>
<keyword evidence="3" id="KW-0813">Transport</keyword>
<comment type="similarity">
    <text evidence="2">Belongs to the NUP186/NUP192/NUP205 family.</text>
</comment>
<evidence type="ECO:0000313" key="6">
    <source>
        <dbReference type="EMBL" id="KAJ1925826.1"/>
    </source>
</evidence>
<evidence type="ECO:0000256" key="3">
    <source>
        <dbReference type="ARBA" id="ARBA00022448"/>
    </source>
</evidence>
<dbReference type="GO" id="GO:0017056">
    <property type="term" value="F:structural constituent of nuclear pore"/>
    <property type="evidence" value="ECO:0007669"/>
    <property type="project" value="TreeGrafter"/>
</dbReference>
<comment type="subcellular location">
    <subcellularLocation>
        <location evidence="1">Nucleus</location>
    </subcellularLocation>
</comment>
<evidence type="ECO:0000256" key="4">
    <source>
        <dbReference type="ARBA" id="ARBA00023242"/>
    </source>
</evidence>
<proteinExistence type="inferred from homology"/>
<feature type="region of interest" description="Disordered" evidence="5">
    <location>
        <begin position="1282"/>
        <end position="1301"/>
    </location>
</feature>
<dbReference type="Pfam" id="PF11894">
    <property type="entry name" value="Nup192"/>
    <property type="match status" value="2"/>
</dbReference>
<dbReference type="OrthoDB" id="2019644at2759"/>
<gene>
    <name evidence="6" type="ORF">IWQ60_004313</name>
</gene>
<evidence type="ECO:0008006" key="8">
    <source>
        <dbReference type="Google" id="ProtNLM"/>
    </source>
</evidence>
<protein>
    <recommendedName>
        <fullName evidence="8">Nucleoporin</fullName>
    </recommendedName>
</protein>
<feature type="compositionally biased region" description="Polar residues" evidence="5">
    <location>
        <begin position="273"/>
        <end position="283"/>
    </location>
</feature>
<dbReference type="PANTHER" id="PTHR31344">
    <property type="entry name" value="NUCLEAR PORE COMPLEX PROTEIN NUP205"/>
    <property type="match status" value="1"/>
</dbReference>
<feature type="region of interest" description="Disordered" evidence="5">
    <location>
        <begin position="272"/>
        <end position="296"/>
    </location>
</feature>
<accession>A0A9W8DU07</accession>
<keyword evidence="7" id="KW-1185">Reference proteome</keyword>
<name>A0A9W8DU07_9FUNG</name>
<reference evidence="6" key="1">
    <citation type="submission" date="2022-07" db="EMBL/GenBank/DDBJ databases">
        <title>Phylogenomic reconstructions and comparative analyses of Kickxellomycotina fungi.</title>
        <authorList>
            <person name="Reynolds N.K."/>
            <person name="Stajich J.E."/>
            <person name="Barry K."/>
            <person name="Grigoriev I.V."/>
            <person name="Crous P."/>
            <person name="Smith M.E."/>
        </authorList>
    </citation>
    <scope>NUCLEOTIDE SEQUENCE</scope>
    <source>
        <strain evidence="6">RSA 861</strain>
    </source>
</reference>
<keyword evidence="4" id="KW-0539">Nucleus</keyword>
<evidence type="ECO:0000313" key="7">
    <source>
        <dbReference type="Proteomes" id="UP001150569"/>
    </source>
</evidence>
<comment type="caution">
    <text evidence="6">The sequence shown here is derived from an EMBL/GenBank/DDBJ whole genome shotgun (WGS) entry which is preliminary data.</text>
</comment>
<organism evidence="6 7">
    <name type="scientific">Tieghemiomyces parasiticus</name>
    <dbReference type="NCBI Taxonomy" id="78921"/>
    <lineage>
        <taxon>Eukaryota</taxon>
        <taxon>Fungi</taxon>
        <taxon>Fungi incertae sedis</taxon>
        <taxon>Zoopagomycota</taxon>
        <taxon>Kickxellomycotina</taxon>
        <taxon>Dimargaritomycetes</taxon>
        <taxon>Dimargaritales</taxon>
        <taxon>Dimargaritaceae</taxon>
        <taxon>Tieghemiomyces</taxon>
    </lineage>
</organism>
<dbReference type="InterPro" id="IPR021827">
    <property type="entry name" value="Nup186/Nup192/Nup205"/>
</dbReference>
<dbReference type="Proteomes" id="UP001150569">
    <property type="component" value="Unassembled WGS sequence"/>
</dbReference>
<dbReference type="PANTHER" id="PTHR31344:SF0">
    <property type="entry name" value="NUCLEAR PORE COMPLEX PROTEIN NUP205"/>
    <property type="match status" value="1"/>
</dbReference>
<evidence type="ECO:0000256" key="1">
    <source>
        <dbReference type="ARBA" id="ARBA00004123"/>
    </source>
</evidence>
<sequence length="2609" mass="278070">MTTAELSLKIRRGKNYPGGGGDCDDDTTGHALMDKLAAGWQPDTFKTLFGLLSEAATLPQDLSDPVAADAAVRFARHLQSELTTHRATLLAVLQLPSGPDAAHRRRVREEKVAEINGVPHQLTDDFCAEVIRLSDFLRINEYLAATLIQHGMHYSARFDRPPAETGAVLFATETLYKFATLEAVLKLALDTEACPPVRQVCDGFLIEYVVRGSVGAASQSSTAGNWWASAVDPSIQSAAKKEPSPYLTPWLDALVAYRSEITQWATRLEQARSLPTSSHPTASQQQQQQQQPMAQETALPYGPAIVDELVGYLERGRITLANTLFLAVHYRSSGPADFLVLARHLQSHAEAQDPATIYVLMAALATAAVDESTEGGGDSGHGGSLLAAAASRTAVETLAVGPVGQVNDFLVKDTCSGWGSSGAMPGANGHNEGEFSRGVWGLLTLQWSQYLLVHLHRFPSLETALSIREESIEQWVDRAISADVFGFATRYCLAFKRVDRLRYTIGDDGPTMNFSAADWRHNNQAMASAKATYPTARLDPEFQQHLCHQMAASVTGLIANMSSILRRIRYREEDSYLHRPQGVVQPSAGRPGVPPPATHAVVDFFNLIATLYTDVPDLGLRFWRALSPASLPLTQTPLPTEVANGGRLELVDERLHIFLRWAADCRAPSMIRAYLDMLGSLATGPACAQYAYVFFGANSPSAHTGGGAGRNGGGGSGGLCSWSALFAALQFYADQLRKANAASNETTLRLGGSSGAADSAGAPMFEIPPDEAAIIAAFLRLLRQTVTYSAAVREALYDHGQYRALYTLFDLLGCRVPVTLKAEILAALAAFCAAPSDVVVIGGGDVKTSGDAGAVEIARQAWQLLELSQTIPTVVDPQRLASALAARPLGAHGPPAGYLYELEEVEATKEIYPETLAFVRFLATLIHVPVPASAGSSSSAAVRSGAGVLAGTCLLLPDGVSSPSLPTDLGANHRLPGVAPYVNAILDHVFLKADLRGYRDPADRWEVAAVCLDLVERCLITLDLVSLVRDPALTPYISGTALDLPRLIQSFTGGPGAPSATTTTGQLPEEFRKAFRATVLHPGFDILIRLLTGSPLLDEILKVVVANPVDVLNATGSSAGGAYSGTADNSNNGGAATNGSATSDAPLRAVRLALRVLLRVLHLQHTVLHALFPLLAHPWVTAQLELPTLQLPPGLVALDQLLLYRYPAVIQMTLYVNCRVNEELCLLSVELLGRLAASPVFGTDGPTDTLAAAPANRLVALLDGSDESLRILFGYLERLETADPEPADSTQSADGEEGRRGSVAVANTLTTATDTDRLVAPVDANTIRAAIVDLLLANLSPDRGCPSVAHWLLGFDTGSSATVRATVFQAPPTSGAANTAGASQITSASSIHARMACLHVILDALRAGTHAAGWARRRDDHAEQVDEAEVGPTASLWASHPAFATRCYHLVYRLCADPHTGPPVRKYLREAEDFIPRQLALARHAVTEFVAPILPPAFGSSGGLEDDLMNTGGGDLAELRRHPGWTLLARTAAWLHQRAWFLRTVALELRMLADEGSRSRALRLLHGLFRGEAPATSGALTGEEGSATLTGFPAYAALRRAWHQSPSDDPAERLWDLSVAARTPDTHSMPGADVRAVPAVWWFYEFYVVWSQATSFLARAEAVLAEETTGSGGLESSSASFAAGHISEDPADYFSLPLDAHLRPDDQGAPTYDLPAICLQLRGELTELERRGALPTPAHRHAAQVALGRLLRIRFVGSQRLRLAHAHGHVLRAWQQVVEVALTGAFDYLGQALLGEGDDGGPLADPTANDGELGPTTIVGLSPPRYQPAEPLVLALTDAVLTRFALATNESAGEVGTGPTGGLVDTLGSLLAVLTAKLRDGQPQRLAALAAAVIQDDTSNVQPAHRQGHVNPGSSGDAPVEAQFPVAWTIALWDRLVPCVLEAGVPLHLRGQLYAALLGVLRYAFAILGQDTTLRTHRCRSAVGELGRGDSTESARHHRATRGVTAAMVTTATPDPSPLARGLRDVVIACGDPLLEAVCRDASDAPDVWRTVAFALLDHLVRCVEPGTGGGAGSNRMVTALAQRTYLRHMVSVLKRDELALARALQPGADNLNPLYVHEAKLHFFLRVASRREGVERFVENGLIAALDASEVLELRPAQGAHPTNHDDGGDDLRVRYHQVFYPVLQLLTALVDRAGKDRPAVAVKVAQYLAHHRRTYEVVVASPLDAGLAGLREADRFTALLLGVCRAVPPASLPTDGRAVASDLGGLAGPVLALLPQLRARTVWQPLLHPLGDRDVQAAGVSLTRADGDTTRFGELATAAVQSTVRNVLALAIHLAGTPGTPAGWRPVFSWSLTALGDGQGPEVFGGALAASKTVAGTPATIRPPTLGALIVSLSDTLRAVIQLSAFIDRLSHHRADPTRMSSEDVTAILSGAAAAVSNAVTGVSGDAADALGAELPLAQRQLLAATELRRQLTEAHDRRRVLVDACESALYLLWSHLAFYLRRGDKGDDNGGTISAAAENDASQPSAVISISEVFARLTPPPVNYQPDYRLEAIALLQPVVNQLREARLIADSDEVLTNAAIAAAQPEPYSPFAHRTARKLAHLFQV</sequence>
<evidence type="ECO:0000256" key="2">
    <source>
        <dbReference type="ARBA" id="ARBA00005892"/>
    </source>
</evidence>